<evidence type="ECO:0000313" key="1">
    <source>
        <dbReference type="EMBL" id="KAJ3807283.1"/>
    </source>
</evidence>
<evidence type="ECO:0000313" key="2">
    <source>
        <dbReference type="Proteomes" id="UP001163835"/>
    </source>
</evidence>
<reference evidence="1" key="1">
    <citation type="submission" date="2022-09" db="EMBL/GenBank/DDBJ databases">
        <title>A Global Phylogenomic Analysis of the Shiitake Genus Lentinula.</title>
        <authorList>
            <consortium name="DOE Joint Genome Institute"/>
            <person name="Sierra-Patev S."/>
            <person name="Min B."/>
            <person name="Naranjo-Ortiz M."/>
            <person name="Looney B."/>
            <person name="Konkel Z."/>
            <person name="Slot J.C."/>
            <person name="Sakamoto Y."/>
            <person name="Steenwyk J.L."/>
            <person name="Rokas A."/>
            <person name="Carro J."/>
            <person name="Camarero S."/>
            <person name="Ferreira P."/>
            <person name="Molpeceres G."/>
            <person name="Ruiz-Duenas F.J."/>
            <person name="Serrano A."/>
            <person name="Henrissat B."/>
            <person name="Drula E."/>
            <person name="Hughes K.W."/>
            <person name="Mata J.L."/>
            <person name="Ishikawa N.K."/>
            <person name="Vargas-Isla R."/>
            <person name="Ushijima S."/>
            <person name="Smith C.A."/>
            <person name="Ahrendt S."/>
            <person name="Andreopoulos W."/>
            <person name="He G."/>
            <person name="Labutti K."/>
            <person name="Lipzen A."/>
            <person name="Ng V."/>
            <person name="Riley R."/>
            <person name="Sandor L."/>
            <person name="Barry K."/>
            <person name="Martinez A.T."/>
            <person name="Xiao Y."/>
            <person name="Gibbons J.G."/>
            <person name="Terashima K."/>
            <person name="Grigoriev I.V."/>
            <person name="Hibbett D.S."/>
        </authorList>
    </citation>
    <scope>NUCLEOTIDE SEQUENCE</scope>
    <source>
        <strain evidence="1">TMI1499</strain>
    </source>
</reference>
<dbReference type="EMBL" id="MU795322">
    <property type="protein sequence ID" value="KAJ3807283.1"/>
    <property type="molecule type" value="Genomic_DNA"/>
</dbReference>
<proteinExistence type="predicted"/>
<keyword evidence="2" id="KW-1185">Reference proteome</keyword>
<dbReference type="Proteomes" id="UP001163835">
    <property type="component" value="Unassembled WGS sequence"/>
</dbReference>
<name>A0ACC1TRJ5_9AGAR</name>
<protein>
    <submittedName>
        <fullName evidence="1">Uncharacterized protein</fullName>
    </submittedName>
</protein>
<comment type="caution">
    <text evidence="1">The sequence shown here is derived from an EMBL/GenBank/DDBJ whole genome shotgun (WGS) entry which is preliminary data.</text>
</comment>
<gene>
    <name evidence="1" type="ORF">F5876DRAFT_90643</name>
</gene>
<sequence>MFSYAFCTDLSILPRCFNCFNTLSTAPVRPAVNATSCTPLAYGSGRWEYRPRTNATALVHPEDAVEMAGFGGCASSREFYWHLGSDNGEQWDRFPVVGSWRWGWGEEGGCGEGGEYGLRSLYEEKHKRELVRELVENGGWLLIGDSITEGHFFSLSCLLYPHVVATPDYVKNPYFDRAWPQHMYLNPESPVAELVEFPEGFNISETPLVTFRRVDLLLSTEELEELHRRSYGNSSLFSDEAVWTLSPSTYISDLFLLPLPHANYATLVVSTAGHWTTSMFSAYATDSDSDSGGIHALIAFFREAMLFWSDSTQSLLSHDPTGGVLLPTGARAKRHVLVRAYLPGHEDCHDHRRPWDEIQPMKWGWYNWAHIAEFNRVFEDVVADQAYPDIHYLGIDRPARLRPDAHATGDCLHIIAGAGVLEGWSEYIWHYSTWFLRGGEVQGEGGI</sequence>
<accession>A0ACC1TRJ5</accession>
<organism evidence="1 2">
    <name type="scientific">Lentinula aff. lateritia</name>
    <dbReference type="NCBI Taxonomy" id="2804960"/>
    <lineage>
        <taxon>Eukaryota</taxon>
        <taxon>Fungi</taxon>
        <taxon>Dikarya</taxon>
        <taxon>Basidiomycota</taxon>
        <taxon>Agaricomycotina</taxon>
        <taxon>Agaricomycetes</taxon>
        <taxon>Agaricomycetidae</taxon>
        <taxon>Agaricales</taxon>
        <taxon>Marasmiineae</taxon>
        <taxon>Omphalotaceae</taxon>
        <taxon>Lentinula</taxon>
    </lineage>
</organism>